<proteinExistence type="predicted"/>
<reference evidence="3" key="1">
    <citation type="journal article" date="2014" name="Science">
        <title>Ancient hybridizations among the ancestral genomes of bread wheat.</title>
        <authorList>
            <consortium name="International Wheat Genome Sequencing Consortium,"/>
            <person name="Marcussen T."/>
            <person name="Sandve S.R."/>
            <person name="Heier L."/>
            <person name="Spannagl M."/>
            <person name="Pfeifer M."/>
            <person name="Jakobsen K.S."/>
            <person name="Wulff B.B."/>
            <person name="Steuernagel B."/>
            <person name="Mayer K.F."/>
            <person name="Olsen O.A."/>
        </authorList>
    </citation>
    <scope>NUCLEOTIDE SEQUENCE [LARGE SCALE GENOMIC DNA]</scope>
    <source>
        <strain evidence="3">cv. AL8/78</strain>
    </source>
</reference>
<evidence type="ECO:0000256" key="1">
    <source>
        <dbReference type="SAM" id="MobiDB-lite"/>
    </source>
</evidence>
<organism evidence="2 3">
    <name type="scientific">Aegilops tauschii subsp. strangulata</name>
    <name type="common">Goatgrass</name>
    <dbReference type="NCBI Taxonomy" id="200361"/>
    <lineage>
        <taxon>Eukaryota</taxon>
        <taxon>Viridiplantae</taxon>
        <taxon>Streptophyta</taxon>
        <taxon>Embryophyta</taxon>
        <taxon>Tracheophyta</taxon>
        <taxon>Spermatophyta</taxon>
        <taxon>Magnoliopsida</taxon>
        <taxon>Liliopsida</taxon>
        <taxon>Poales</taxon>
        <taxon>Poaceae</taxon>
        <taxon>BOP clade</taxon>
        <taxon>Pooideae</taxon>
        <taxon>Triticodae</taxon>
        <taxon>Triticeae</taxon>
        <taxon>Triticinae</taxon>
        <taxon>Aegilops</taxon>
    </lineage>
</organism>
<keyword evidence="3" id="KW-1185">Reference proteome</keyword>
<dbReference type="Gramene" id="AET5Gv20689700.1">
    <property type="protein sequence ID" value="AET5Gv20689700.1"/>
    <property type="gene ID" value="AET5Gv20689700"/>
</dbReference>
<dbReference type="Proteomes" id="UP000015105">
    <property type="component" value="Chromosome 5D"/>
</dbReference>
<protein>
    <submittedName>
        <fullName evidence="2">Uncharacterized protein</fullName>
    </submittedName>
</protein>
<reference evidence="2" key="3">
    <citation type="journal article" date="2017" name="Nature">
        <title>Genome sequence of the progenitor of the wheat D genome Aegilops tauschii.</title>
        <authorList>
            <person name="Luo M.C."/>
            <person name="Gu Y.Q."/>
            <person name="Puiu D."/>
            <person name="Wang H."/>
            <person name="Twardziok S.O."/>
            <person name="Deal K.R."/>
            <person name="Huo N."/>
            <person name="Zhu T."/>
            <person name="Wang L."/>
            <person name="Wang Y."/>
            <person name="McGuire P.E."/>
            <person name="Liu S."/>
            <person name="Long H."/>
            <person name="Ramasamy R.K."/>
            <person name="Rodriguez J.C."/>
            <person name="Van S.L."/>
            <person name="Yuan L."/>
            <person name="Wang Z."/>
            <person name="Xia Z."/>
            <person name="Xiao L."/>
            <person name="Anderson O.D."/>
            <person name="Ouyang S."/>
            <person name="Liang Y."/>
            <person name="Zimin A.V."/>
            <person name="Pertea G."/>
            <person name="Qi P."/>
            <person name="Bennetzen J.L."/>
            <person name="Dai X."/>
            <person name="Dawson M.W."/>
            <person name="Muller H.G."/>
            <person name="Kugler K."/>
            <person name="Rivarola-Duarte L."/>
            <person name="Spannagl M."/>
            <person name="Mayer K.F.X."/>
            <person name="Lu F.H."/>
            <person name="Bevan M.W."/>
            <person name="Leroy P."/>
            <person name="Li P."/>
            <person name="You F.M."/>
            <person name="Sun Q."/>
            <person name="Liu Z."/>
            <person name="Lyons E."/>
            <person name="Wicker T."/>
            <person name="Salzberg S.L."/>
            <person name="Devos K.M."/>
            <person name="Dvorak J."/>
        </authorList>
    </citation>
    <scope>NUCLEOTIDE SEQUENCE [LARGE SCALE GENOMIC DNA]</scope>
    <source>
        <strain evidence="2">cv. AL8/78</strain>
    </source>
</reference>
<reference evidence="3" key="2">
    <citation type="journal article" date="2017" name="Nat. Plants">
        <title>The Aegilops tauschii genome reveals multiple impacts of transposons.</title>
        <authorList>
            <person name="Zhao G."/>
            <person name="Zou C."/>
            <person name="Li K."/>
            <person name="Wang K."/>
            <person name="Li T."/>
            <person name="Gao L."/>
            <person name="Zhang X."/>
            <person name="Wang H."/>
            <person name="Yang Z."/>
            <person name="Liu X."/>
            <person name="Jiang W."/>
            <person name="Mao L."/>
            <person name="Kong X."/>
            <person name="Jiao Y."/>
            <person name="Jia J."/>
        </authorList>
    </citation>
    <scope>NUCLEOTIDE SEQUENCE [LARGE SCALE GENOMIC DNA]</scope>
    <source>
        <strain evidence="3">cv. AL8/78</strain>
    </source>
</reference>
<reference evidence="2" key="4">
    <citation type="submission" date="2019-03" db="UniProtKB">
        <authorList>
            <consortium name="EnsemblPlants"/>
        </authorList>
    </citation>
    <scope>IDENTIFICATION</scope>
</reference>
<dbReference type="EnsemblPlants" id="AET5Gv20689700.1">
    <property type="protein sequence ID" value="AET5Gv20689700.1"/>
    <property type="gene ID" value="AET5Gv20689700"/>
</dbReference>
<reference evidence="2" key="5">
    <citation type="journal article" date="2021" name="G3 (Bethesda)">
        <title>Aegilops tauschii genome assembly Aet v5.0 features greater sequence contiguity and improved annotation.</title>
        <authorList>
            <person name="Wang L."/>
            <person name="Zhu T."/>
            <person name="Rodriguez J.C."/>
            <person name="Deal K.R."/>
            <person name="Dubcovsky J."/>
            <person name="McGuire P.E."/>
            <person name="Lux T."/>
            <person name="Spannagl M."/>
            <person name="Mayer K.F.X."/>
            <person name="Baldrich P."/>
            <person name="Meyers B.C."/>
            <person name="Huo N."/>
            <person name="Gu Y.Q."/>
            <person name="Zhou H."/>
            <person name="Devos K.M."/>
            <person name="Bennetzen J.L."/>
            <person name="Unver T."/>
            <person name="Budak H."/>
            <person name="Gulick P.J."/>
            <person name="Galiba G."/>
            <person name="Kalapos B."/>
            <person name="Nelson D.R."/>
            <person name="Li P."/>
            <person name="You F.M."/>
            <person name="Luo M.C."/>
            <person name="Dvorak J."/>
        </authorList>
    </citation>
    <scope>NUCLEOTIDE SEQUENCE [LARGE SCALE GENOMIC DNA]</scope>
    <source>
        <strain evidence="2">cv. AL8/78</strain>
    </source>
</reference>
<name>A0A453LAL1_AEGTS</name>
<feature type="region of interest" description="Disordered" evidence="1">
    <location>
        <begin position="1"/>
        <end position="86"/>
    </location>
</feature>
<feature type="compositionally biased region" description="Pro residues" evidence="1">
    <location>
        <begin position="64"/>
        <end position="73"/>
    </location>
</feature>
<dbReference type="AlphaFoldDB" id="A0A453LAL1"/>
<accession>A0A453LAL1</accession>
<evidence type="ECO:0000313" key="2">
    <source>
        <dbReference type="EnsemblPlants" id="AET5Gv20689700.1"/>
    </source>
</evidence>
<sequence>CNGLSPHPFHAGPAPQRAEPRKPRRRRRVPDNHLCPSVAGRGETPALYEPGSHTRIQRGTASPPGSPSPPPPNQLRRLNLGSSSQLAVSHPKVDEISLLAVSTTTVHRRQPHKRCVP</sequence>
<evidence type="ECO:0000313" key="3">
    <source>
        <dbReference type="Proteomes" id="UP000015105"/>
    </source>
</evidence>